<keyword evidence="2" id="KW-0812">Transmembrane</keyword>
<feature type="transmembrane region" description="Helical" evidence="2">
    <location>
        <begin position="144"/>
        <end position="167"/>
    </location>
</feature>
<reference evidence="4" key="1">
    <citation type="submission" date="2018-02" db="EMBL/GenBank/DDBJ databases">
        <authorList>
            <person name="Hornung B."/>
        </authorList>
    </citation>
    <scope>NUCLEOTIDE SEQUENCE [LARGE SCALE GENOMIC DNA]</scope>
</reference>
<feature type="region of interest" description="Disordered" evidence="1">
    <location>
        <begin position="1"/>
        <end position="53"/>
    </location>
</feature>
<dbReference type="Proteomes" id="UP000265962">
    <property type="component" value="Unassembled WGS sequence"/>
</dbReference>
<gene>
    <name evidence="3" type="ORF">PROPJV5_0618</name>
</gene>
<dbReference type="RefSeq" id="WP_119714864.1">
    <property type="nucleotide sequence ID" value="NZ_OMOH01000002.1"/>
</dbReference>
<accession>A0A375HYT5</accession>
<sequence>MDQLDQHGRITDVAQGSAAGARPVIRGGSPVPVGRPAQPVVPARPAQPVSPAARHGLAGASLIPIGPGAGVRSCRLPLESSPGPVQGDDPVDDAEHVQVLSAELLAAACVAVPPVMSVPPAVPRPRRDEPPRSSGGWRLTERGMAAVVTSFVAVLVLGLGGVVHSFLSIPDEPVGQGPAVVQVDRGR</sequence>
<organism evidence="3 4">
    <name type="scientific">Propionibacterium ruminifibrarum</name>
    <dbReference type="NCBI Taxonomy" id="1962131"/>
    <lineage>
        <taxon>Bacteria</taxon>
        <taxon>Bacillati</taxon>
        <taxon>Actinomycetota</taxon>
        <taxon>Actinomycetes</taxon>
        <taxon>Propionibacteriales</taxon>
        <taxon>Propionibacteriaceae</taxon>
        <taxon>Propionibacterium</taxon>
    </lineage>
</organism>
<dbReference type="EMBL" id="OMOH01000002">
    <property type="protein sequence ID" value="SPF67661.1"/>
    <property type="molecule type" value="Genomic_DNA"/>
</dbReference>
<evidence type="ECO:0000256" key="1">
    <source>
        <dbReference type="SAM" id="MobiDB-lite"/>
    </source>
</evidence>
<feature type="compositionally biased region" description="Low complexity" evidence="1">
    <location>
        <begin position="30"/>
        <end position="53"/>
    </location>
</feature>
<name>A0A375HYT5_9ACTN</name>
<evidence type="ECO:0000256" key="2">
    <source>
        <dbReference type="SAM" id="Phobius"/>
    </source>
</evidence>
<keyword evidence="4" id="KW-1185">Reference proteome</keyword>
<protein>
    <submittedName>
        <fullName evidence="3">Uncharacterized protein</fullName>
    </submittedName>
</protein>
<feature type="compositionally biased region" description="Basic and acidic residues" evidence="1">
    <location>
        <begin position="1"/>
        <end position="10"/>
    </location>
</feature>
<keyword evidence="2" id="KW-0472">Membrane</keyword>
<evidence type="ECO:0000313" key="4">
    <source>
        <dbReference type="Proteomes" id="UP000265962"/>
    </source>
</evidence>
<dbReference type="AlphaFoldDB" id="A0A375HYT5"/>
<keyword evidence="2" id="KW-1133">Transmembrane helix</keyword>
<evidence type="ECO:0000313" key="3">
    <source>
        <dbReference type="EMBL" id="SPF67661.1"/>
    </source>
</evidence>
<proteinExistence type="predicted"/>